<keyword evidence="4 6" id="KW-0472">Membrane</keyword>
<feature type="transmembrane region" description="Helical" evidence="6">
    <location>
        <begin position="263"/>
        <end position="290"/>
    </location>
</feature>
<feature type="transmembrane region" description="Helical" evidence="6">
    <location>
        <begin position="171"/>
        <end position="190"/>
    </location>
</feature>
<dbReference type="InterPro" id="IPR036259">
    <property type="entry name" value="MFS_trans_sf"/>
</dbReference>
<evidence type="ECO:0000256" key="4">
    <source>
        <dbReference type="ARBA" id="ARBA00023136"/>
    </source>
</evidence>
<feature type="compositionally biased region" description="Basic and acidic residues" evidence="5">
    <location>
        <begin position="36"/>
        <end position="46"/>
    </location>
</feature>
<feature type="transmembrane region" description="Helical" evidence="6">
    <location>
        <begin position="464"/>
        <end position="483"/>
    </location>
</feature>
<dbReference type="Gene3D" id="1.20.1250.20">
    <property type="entry name" value="MFS general substrate transporter like domains"/>
    <property type="match status" value="2"/>
</dbReference>
<evidence type="ECO:0000313" key="8">
    <source>
        <dbReference type="EMBL" id="TID23148.1"/>
    </source>
</evidence>
<feature type="transmembrane region" description="Helical" evidence="6">
    <location>
        <begin position="594"/>
        <end position="613"/>
    </location>
</feature>
<feature type="transmembrane region" description="Helical" evidence="6">
    <location>
        <begin position="400"/>
        <end position="419"/>
    </location>
</feature>
<dbReference type="PANTHER" id="PTHR42718">
    <property type="entry name" value="MAJOR FACILITATOR SUPERFAMILY MULTIDRUG TRANSPORTER MFSC"/>
    <property type="match status" value="1"/>
</dbReference>
<feature type="transmembrane region" description="Helical" evidence="6">
    <location>
        <begin position="202"/>
        <end position="221"/>
    </location>
</feature>
<evidence type="ECO:0000256" key="3">
    <source>
        <dbReference type="ARBA" id="ARBA00022989"/>
    </source>
</evidence>
<dbReference type="Pfam" id="PF07690">
    <property type="entry name" value="MFS_1"/>
    <property type="match status" value="1"/>
</dbReference>
<comment type="caution">
    <text evidence="8">The sequence shown here is derived from an EMBL/GenBank/DDBJ whole genome shotgun (WGS) entry which is preliminary data.</text>
</comment>
<feature type="transmembrane region" description="Helical" evidence="6">
    <location>
        <begin position="527"/>
        <end position="549"/>
    </location>
</feature>
<proteinExistence type="predicted"/>
<dbReference type="EMBL" id="SNSC02000007">
    <property type="protein sequence ID" value="TID23148.1"/>
    <property type="molecule type" value="Genomic_DNA"/>
</dbReference>
<name>A0A4Z1P694_9PEZI</name>
<dbReference type="CDD" id="cd17476">
    <property type="entry name" value="MFS_Amf1_MDR_like"/>
    <property type="match status" value="1"/>
</dbReference>
<evidence type="ECO:0000256" key="1">
    <source>
        <dbReference type="ARBA" id="ARBA00004141"/>
    </source>
</evidence>
<evidence type="ECO:0000259" key="7">
    <source>
        <dbReference type="PROSITE" id="PS50850"/>
    </source>
</evidence>
<protein>
    <submittedName>
        <fullName evidence="8">MFS general substrate transporter</fullName>
    </submittedName>
</protein>
<feature type="transmembrane region" description="Helical" evidence="6">
    <location>
        <begin position="361"/>
        <end position="380"/>
    </location>
</feature>
<dbReference type="AlphaFoldDB" id="A0A4Z1P694"/>
<dbReference type="GO" id="GO:0022857">
    <property type="term" value="F:transmembrane transporter activity"/>
    <property type="evidence" value="ECO:0007669"/>
    <property type="project" value="InterPro"/>
</dbReference>
<feature type="compositionally biased region" description="Polar residues" evidence="5">
    <location>
        <begin position="24"/>
        <end position="35"/>
    </location>
</feature>
<keyword evidence="3 6" id="KW-1133">Transmembrane helix</keyword>
<evidence type="ECO:0000256" key="6">
    <source>
        <dbReference type="SAM" id="Phobius"/>
    </source>
</evidence>
<comment type="subcellular location">
    <subcellularLocation>
        <location evidence="1">Membrane</location>
        <topology evidence="1">Multi-pass membrane protein</topology>
    </subcellularLocation>
</comment>
<dbReference type="PROSITE" id="PS50850">
    <property type="entry name" value="MFS"/>
    <property type="match status" value="1"/>
</dbReference>
<evidence type="ECO:0000256" key="2">
    <source>
        <dbReference type="ARBA" id="ARBA00022692"/>
    </source>
</evidence>
<feature type="transmembrane region" description="Helical" evidence="6">
    <location>
        <begin position="296"/>
        <end position="319"/>
    </location>
</feature>
<feature type="transmembrane region" description="Helical" evidence="6">
    <location>
        <begin position="489"/>
        <end position="515"/>
    </location>
</feature>
<dbReference type="SUPFAM" id="SSF103473">
    <property type="entry name" value="MFS general substrate transporter"/>
    <property type="match status" value="1"/>
</dbReference>
<organism evidence="8 9">
    <name type="scientific">Venturia nashicola</name>
    <dbReference type="NCBI Taxonomy" id="86259"/>
    <lineage>
        <taxon>Eukaryota</taxon>
        <taxon>Fungi</taxon>
        <taxon>Dikarya</taxon>
        <taxon>Ascomycota</taxon>
        <taxon>Pezizomycotina</taxon>
        <taxon>Dothideomycetes</taxon>
        <taxon>Pleosporomycetidae</taxon>
        <taxon>Venturiales</taxon>
        <taxon>Venturiaceae</taxon>
        <taxon>Venturia</taxon>
    </lineage>
</organism>
<feature type="region of interest" description="Disordered" evidence="5">
    <location>
        <begin position="1"/>
        <end position="48"/>
    </location>
</feature>
<sequence>MDIKVNTVSSRQSEPPSPLPQPIMDQQNPSMTSEAQEQRKVSERSAADSCWTLAPTTVDKSAEPSIRSFVGNDDAEKEKNNTTTCLIHHTSSSLKPSPSDEKSISVFSLPKPAIPLSLEDPSSVLSMSLLRKIALVLVACSAQFLNLGGMNQTVAPVMVLADYFQIRDYGTLSWFSAAYSMTVGTFILPAGRLGDMYGHKTVFVVGWLWFAVLSVITGFSYKSQDIILFSICRALQGIGPALLVPNAIALLGMNFPVGFQRNTAFACFGAAGPLGATAGAVFTALIADLLWWPWSFWILAIVCVVVGALSIIVLPGQIFHSLAPGRCPPTFDYWGCLTGVSGLILINFALNQAPLDGWATWYIHTTLLLGFACISAFVVIELNFADYPLVPLRGLGSEAYFALGCIAAGWGSHGIWAYYLYLFLEQVRGHSALLTCAETSPVALTGIFFALSTVWLVKKLGVAYVMLIAMINFLIGSLLLALVPLHQSYWIQTFLSIIIMPGAMNLSFPAATILLSSALPKEKQGIAASLVSTMVNYCISCGLGLAGSIHRKSFENAMDRRGRDHRVPLSELPLLTANPPGLAEIRVESFRGPWFFAVALSFIGVLIAICFILRNRKKVQSNFPASASQRTSRRISHWFGSKP</sequence>
<keyword evidence="9" id="KW-1185">Reference proteome</keyword>
<keyword evidence="2 6" id="KW-0812">Transmembrane</keyword>
<dbReference type="OrthoDB" id="2428527at2759"/>
<evidence type="ECO:0000313" key="9">
    <source>
        <dbReference type="Proteomes" id="UP000298493"/>
    </source>
</evidence>
<dbReference type="InterPro" id="IPR011701">
    <property type="entry name" value="MFS"/>
</dbReference>
<accession>A0A4Z1P694</accession>
<reference evidence="8 9" key="1">
    <citation type="submission" date="2019-04" db="EMBL/GenBank/DDBJ databases">
        <title>High contiguity whole genome sequence and gene annotation resource for two Venturia nashicola isolates.</title>
        <authorList>
            <person name="Prokchorchik M."/>
            <person name="Won K."/>
            <person name="Lee Y."/>
            <person name="Choi E.D."/>
            <person name="Segonzac C."/>
            <person name="Sohn K.H."/>
        </authorList>
    </citation>
    <scope>NUCLEOTIDE SEQUENCE [LARGE SCALE GENOMIC DNA]</scope>
    <source>
        <strain evidence="8 9">PRI2</strain>
    </source>
</reference>
<feature type="transmembrane region" description="Helical" evidence="6">
    <location>
        <begin position="439"/>
        <end position="457"/>
    </location>
</feature>
<dbReference type="GO" id="GO:0016020">
    <property type="term" value="C:membrane"/>
    <property type="evidence" value="ECO:0007669"/>
    <property type="project" value="UniProtKB-SubCell"/>
</dbReference>
<feature type="domain" description="Major facilitator superfamily (MFS) profile" evidence="7">
    <location>
        <begin position="135"/>
        <end position="616"/>
    </location>
</feature>
<evidence type="ECO:0000256" key="5">
    <source>
        <dbReference type="SAM" id="MobiDB-lite"/>
    </source>
</evidence>
<dbReference type="PANTHER" id="PTHR42718:SF1">
    <property type="entry name" value="LOW AFFINITY AMMONIUM TRANSPORTER"/>
    <property type="match status" value="1"/>
</dbReference>
<feature type="transmembrane region" description="Helical" evidence="6">
    <location>
        <begin position="227"/>
        <end position="251"/>
    </location>
</feature>
<gene>
    <name evidence="8" type="ORF">E6O75_ATG02322</name>
</gene>
<dbReference type="InterPro" id="IPR020846">
    <property type="entry name" value="MFS_dom"/>
</dbReference>
<dbReference type="Proteomes" id="UP000298493">
    <property type="component" value="Unassembled WGS sequence"/>
</dbReference>
<feature type="compositionally biased region" description="Polar residues" evidence="5">
    <location>
        <begin position="1"/>
        <end position="14"/>
    </location>
</feature>
<feature type="transmembrane region" description="Helical" evidence="6">
    <location>
        <begin position="331"/>
        <end position="349"/>
    </location>
</feature>
<feature type="transmembrane region" description="Helical" evidence="6">
    <location>
        <begin position="133"/>
        <end position="151"/>
    </location>
</feature>